<dbReference type="EMBL" id="KN550320">
    <property type="protein sequence ID" value="KHJ94453.1"/>
    <property type="molecule type" value="Genomic_DNA"/>
</dbReference>
<dbReference type="Proteomes" id="UP000053660">
    <property type="component" value="Unassembled WGS sequence"/>
</dbReference>
<protein>
    <submittedName>
        <fullName evidence="1">Uncharacterized protein</fullName>
    </submittedName>
</protein>
<organism evidence="1 2">
    <name type="scientific">Oesophagostomum dentatum</name>
    <name type="common">Nodular worm</name>
    <dbReference type="NCBI Taxonomy" id="61180"/>
    <lineage>
        <taxon>Eukaryota</taxon>
        <taxon>Metazoa</taxon>
        <taxon>Ecdysozoa</taxon>
        <taxon>Nematoda</taxon>
        <taxon>Chromadorea</taxon>
        <taxon>Rhabditida</taxon>
        <taxon>Rhabditina</taxon>
        <taxon>Rhabditomorpha</taxon>
        <taxon>Strongyloidea</taxon>
        <taxon>Strongylidae</taxon>
        <taxon>Oesophagostomum</taxon>
    </lineage>
</organism>
<dbReference type="AlphaFoldDB" id="A0A0B1TA48"/>
<name>A0A0B1TA48_OESDE</name>
<evidence type="ECO:0000313" key="2">
    <source>
        <dbReference type="Proteomes" id="UP000053660"/>
    </source>
</evidence>
<evidence type="ECO:0000313" key="1">
    <source>
        <dbReference type="EMBL" id="KHJ94453.1"/>
    </source>
</evidence>
<proteinExistence type="predicted"/>
<gene>
    <name evidence="1" type="ORF">OESDEN_05615</name>
</gene>
<dbReference type="OrthoDB" id="10253736at2759"/>
<sequence length="81" mass="9143">MYSTPVDDGFKNGLCPYFARTPMVLAMGMRPTSTWFPFMSVDSCSRRMVDAILKEKCISFMPNYVTCVPMIKGYVTAVSDH</sequence>
<reference evidence="1 2" key="1">
    <citation type="submission" date="2014-03" db="EMBL/GenBank/DDBJ databases">
        <title>Draft genome of the hookworm Oesophagostomum dentatum.</title>
        <authorList>
            <person name="Mitreva M."/>
        </authorList>
    </citation>
    <scope>NUCLEOTIDE SEQUENCE [LARGE SCALE GENOMIC DNA]</scope>
    <source>
        <strain evidence="1 2">OD-Hann</strain>
    </source>
</reference>
<keyword evidence="2" id="KW-1185">Reference proteome</keyword>
<accession>A0A0B1TA48</accession>